<dbReference type="Gene3D" id="2.40.70.10">
    <property type="entry name" value="Acid Proteases"/>
    <property type="match status" value="1"/>
</dbReference>
<keyword evidence="3" id="KW-1185">Reference proteome</keyword>
<keyword evidence="1" id="KW-1133">Transmembrane helix</keyword>
<dbReference type="InterPro" id="IPR011969">
    <property type="entry name" value="Clan_AA_Asp_peptidase_C"/>
</dbReference>
<protein>
    <recommendedName>
        <fullName evidence="4">TIGR02281 family clan AA aspartic protease</fullName>
    </recommendedName>
</protein>
<dbReference type="CDD" id="cd05483">
    <property type="entry name" value="retropepsin_like_bacteria"/>
    <property type="match status" value="1"/>
</dbReference>
<gene>
    <name evidence="2" type="ORF">NBRC116591_09850</name>
</gene>
<comment type="caution">
    <text evidence="2">The sequence shown here is derived from an EMBL/GenBank/DDBJ whole genome shotgun (WGS) entry which is preliminary data.</text>
</comment>
<dbReference type="EMBL" id="BAABWN010000003">
    <property type="protein sequence ID" value="GAA6167175.1"/>
    <property type="molecule type" value="Genomic_DNA"/>
</dbReference>
<evidence type="ECO:0008006" key="4">
    <source>
        <dbReference type="Google" id="ProtNLM"/>
    </source>
</evidence>
<proteinExistence type="predicted"/>
<organism evidence="2 3">
    <name type="scientific">Sessilibacter corallicola</name>
    <dbReference type="NCBI Taxonomy" id="2904075"/>
    <lineage>
        <taxon>Bacteria</taxon>
        <taxon>Pseudomonadati</taxon>
        <taxon>Pseudomonadota</taxon>
        <taxon>Gammaproteobacteria</taxon>
        <taxon>Cellvibrionales</taxon>
        <taxon>Cellvibrionaceae</taxon>
        <taxon>Sessilibacter</taxon>
    </lineage>
</organism>
<keyword evidence="1" id="KW-0472">Membrane</keyword>
<dbReference type="SUPFAM" id="SSF50630">
    <property type="entry name" value="Acid proteases"/>
    <property type="match status" value="1"/>
</dbReference>
<dbReference type="Proteomes" id="UP001465153">
    <property type="component" value="Unassembled WGS sequence"/>
</dbReference>
<feature type="transmembrane region" description="Helical" evidence="1">
    <location>
        <begin position="15"/>
        <end position="34"/>
    </location>
</feature>
<keyword evidence="1" id="KW-0812">Transmembrane</keyword>
<dbReference type="InterPro" id="IPR001969">
    <property type="entry name" value="Aspartic_peptidase_AS"/>
</dbReference>
<reference evidence="2 3" key="1">
    <citation type="submission" date="2024-04" db="EMBL/GenBank/DDBJ databases">
        <title>Draft genome sequence of Sessilibacter corallicola NBRC 116591.</title>
        <authorList>
            <person name="Miyakawa T."/>
            <person name="Kusuya Y."/>
            <person name="Miura T."/>
        </authorList>
    </citation>
    <scope>NUCLEOTIDE SEQUENCE [LARGE SCALE GENOMIC DNA]</scope>
    <source>
        <strain evidence="2 3">KU-00831-HH</strain>
    </source>
</reference>
<evidence type="ECO:0000313" key="3">
    <source>
        <dbReference type="Proteomes" id="UP001465153"/>
    </source>
</evidence>
<accession>A0ABQ0A6F9</accession>
<dbReference type="Pfam" id="PF13975">
    <property type="entry name" value="gag-asp_proteas"/>
    <property type="match status" value="1"/>
</dbReference>
<evidence type="ECO:0000313" key="2">
    <source>
        <dbReference type="EMBL" id="GAA6167175.1"/>
    </source>
</evidence>
<dbReference type="NCBIfam" id="TIGR02281">
    <property type="entry name" value="clan_AA_DTGA"/>
    <property type="match status" value="1"/>
</dbReference>
<sequence>MDEHHNESTNPFAKAMIWGLWVAIFCVIFLMLYLDNRSEDSLVINGFNGSYSTTGTINDSPVYFLLDTGATHVVVSDELANTLSLENLGQTRMHTANGIAIGYRTELDQITFGPIKLKNIEAIVNPAMDGKEVLLGMSALRRVEFSQKGANLTITQIK</sequence>
<evidence type="ECO:0000256" key="1">
    <source>
        <dbReference type="SAM" id="Phobius"/>
    </source>
</evidence>
<name>A0ABQ0A6F9_9GAMM</name>
<dbReference type="InterPro" id="IPR021109">
    <property type="entry name" value="Peptidase_aspartic_dom_sf"/>
</dbReference>
<dbReference type="PROSITE" id="PS00141">
    <property type="entry name" value="ASP_PROTEASE"/>
    <property type="match status" value="1"/>
</dbReference>
<dbReference type="InterPro" id="IPR034122">
    <property type="entry name" value="Retropepsin-like_bacterial"/>
</dbReference>
<dbReference type="RefSeq" id="WP_353301890.1">
    <property type="nucleotide sequence ID" value="NZ_BAABWN010000003.1"/>
</dbReference>